<evidence type="ECO:0000256" key="4">
    <source>
        <dbReference type="ARBA" id="ARBA00022771"/>
    </source>
</evidence>
<feature type="domain" description="C2H2-type" evidence="11">
    <location>
        <begin position="273"/>
        <end position="301"/>
    </location>
</feature>
<dbReference type="EMBL" id="MU006561">
    <property type="protein sequence ID" value="KAF2751688.1"/>
    <property type="molecule type" value="Genomic_DNA"/>
</dbReference>
<feature type="domain" description="C2H2-type" evidence="11">
    <location>
        <begin position="131"/>
        <end position="155"/>
    </location>
</feature>
<proteinExistence type="predicted"/>
<feature type="domain" description="C2H2-type" evidence="11">
    <location>
        <begin position="492"/>
        <end position="522"/>
    </location>
</feature>
<dbReference type="SUPFAM" id="SSF57667">
    <property type="entry name" value="beta-beta-alpha zinc fingers"/>
    <property type="match status" value="3"/>
</dbReference>
<keyword evidence="8" id="KW-0539">Nucleus</keyword>
<dbReference type="FunFam" id="3.30.160.60:FF:000125">
    <property type="entry name" value="Putative zinc finger protein 143"/>
    <property type="match status" value="1"/>
</dbReference>
<name>A0A6A6VM63_9PLEO</name>
<feature type="compositionally biased region" description="Basic and acidic residues" evidence="10">
    <location>
        <begin position="1"/>
        <end position="13"/>
    </location>
</feature>
<evidence type="ECO:0000256" key="3">
    <source>
        <dbReference type="ARBA" id="ARBA00022737"/>
    </source>
</evidence>
<organism evidence="12 13">
    <name type="scientific">Sporormia fimetaria CBS 119925</name>
    <dbReference type="NCBI Taxonomy" id="1340428"/>
    <lineage>
        <taxon>Eukaryota</taxon>
        <taxon>Fungi</taxon>
        <taxon>Dikarya</taxon>
        <taxon>Ascomycota</taxon>
        <taxon>Pezizomycotina</taxon>
        <taxon>Dothideomycetes</taxon>
        <taxon>Pleosporomycetidae</taxon>
        <taxon>Pleosporales</taxon>
        <taxon>Sporormiaceae</taxon>
        <taxon>Sporormia</taxon>
    </lineage>
</organism>
<dbReference type="GO" id="GO:0005634">
    <property type="term" value="C:nucleus"/>
    <property type="evidence" value="ECO:0007669"/>
    <property type="project" value="UniProtKB-SubCell"/>
</dbReference>
<feature type="domain" description="C2H2-type" evidence="11">
    <location>
        <begin position="159"/>
        <end position="189"/>
    </location>
</feature>
<dbReference type="PANTHER" id="PTHR46179:SF13">
    <property type="entry name" value="C2H2-TYPE DOMAIN-CONTAINING PROTEIN"/>
    <property type="match status" value="1"/>
</dbReference>
<dbReference type="PANTHER" id="PTHR46179">
    <property type="entry name" value="ZINC FINGER PROTEIN"/>
    <property type="match status" value="1"/>
</dbReference>
<comment type="subcellular location">
    <subcellularLocation>
        <location evidence="1">Nucleus</location>
    </subcellularLocation>
</comment>
<keyword evidence="5" id="KW-0862">Zinc</keyword>
<keyword evidence="4 9" id="KW-0863">Zinc-finger</keyword>
<dbReference type="PROSITE" id="PS50157">
    <property type="entry name" value="ZINC_FINGER_C2H2_2"/>
    <property type="match status" value="7"/>
</dbReference>
<dbReference type="OrthoDB" id="4748970at2759"/>
<dbReference type="GO" id="GO:0000978">
    <property type="term" value="F:RNA polymerase II cis-regulatory region sequence-specific DNA binding"/>
    <property type="evidence" value="ECO:0007669"/>
    <property type="project" value="UniProtKB-ARBA"/>
</dbReference>
<reference evidence="12" key="1">
    <citation type="journal article" date="2020" name="Stud. Mycol.">
        <title>101 Dothideomycetes genomes: a test case for predicting lifestyles and emergence of pathogens.</title>
        <authorList>
            <person name="Haridas S."/>
            <person name="Albert R."/>
            <person name="Binder M."/>
            <person name="Bloem J."/>
            <person name="Labutti K."/>
            <person name="Salamov A."/>
            <person name="Andreopoulos B."/>
            <person name="Baker S."/>
            <person name="Barry K."/>
            <person name="Bills G."/>
            <person name="Bluhm B."/>
            <person name="Cannon C."/>
            <person name="Castanera R."/>
            <person name="Culley D."/>
            <person name="Daum C."/>
            <person name="Ezra D."/>
            <person name="Gonzalez J."/>
            <person name="Henrissat B."/>
            <person name="Kuo A."/>
            <person name="Liang C."/>
            <person name="Lipzen A."/>
            <person name="Lutzoni F."/>
            <person name="Magnuson J."/>
            <person name="Mondo S."/>
            <person name="Nolan M."/>
            <person name="Ohm R."/>
            <person name="Pangilinan J."/>
            <person name="Park H.-J."/>
            <person name="Ramirez L."/>
            <person name="Alfaro M."/>
            <person name="Sun H."/>
            <person name="Tritt A."/>
            <person name="Yoshinaga Y."/>
            <person name="Zwiers L.-H."/>
            <person name="Turgeon B."/>
            <person name="Goodwin S."/>
            <person name="Spatafora J."/>
            <person name="Crous P."/>
            <person name="Grigoriev I."/>
        </authorList>
    </citation>
    <scope>NUCLEOTIDE SEQUENCE</scope>
    <source>
        <strain evidence="12">CBS 119925</strain>
    </source>
</reference>
<dbReference type="InterPro" id="IPR051061">
    <property type="entry name" value="Zinc_finger_trans_reg"/>
</dbReference>
<sequence length="626" mass="70722">MPPKRKDLEEHTKGSVKRFRQGLQDEHHGLSNDNLDDAQPIVEPLTKAPTDARWSVVPNETLDGRRVWQCSHPGCEFRSNREQKMENHFRVHTKERPFACDREGCDKAFARKDHLTRHIKSTHGEGTPRPYACTWKGCTKRLATKQHLEVHVESHKKLFYCTYPSCQESFRKQTTLDAHVADMHLNADPYPCTFIDDDGLRCSRSYQNAWSLRLHVKAAHEKMAVYVCSLCPPLGSDAGTVGDKGAKMVEESGSLAFDTLKELQAHNREFHPYLCPECNKPFKSIGTFESHFLAAHADPELQKQLPCPYPSCGSAFKKRGNLNAHIRIVHEEQTPYVCIANAFTDSKKPDLQSWSGQDACGAAYKSKSSLEQHVRREHLRGLNRKEARKLARVQARSQPEANLMPPPAGVSLAGRNVPCLQSSCHARFFLDRDLRRHMISVHMWADADIEGAIKQRNVDVDPELYKPDSQAKAQPSALRLLTGVGYDGGRDVACLHTGCSSSFFNDRDLRRHLRAVHEWEDQEITDGILERNALHGGEFWVRRGQDFTVASEETSVAQTPDPYFGATLSQGYMCGFDQSTLDPILEKPFDQLKLSAAVEEDEADMDRMMGLESLQAWNMEHGLPQA</sequence>
<dbReference type="AlphaFoldDB" id="A0A6A6VM63"/>
<dbReference type="InterPro" id="IPR036236">
    <property type="entry name" value="Znf_C2H2_sf"/>
</dbReference>
<protein>
    <recommendedName>
        <fullName evidence="11">C2H2-type domain-containing protein</fullName>
    </recommendedName>
</protein>
<evidence type="ECO:0000313" key="12">
    <source>
        <dbReference type="EMBL" id="KAF2751688.1"/>
    </source>
</evidence>
<keyword evidence="6" id="KW-0805">Transcription regulation</keyword>
<keyword evidence="13" id="KW-1185">Reference proteome</keyword>
<accession>A0A6A6VM63</accession>
<dbReference type="PROSITE" id="PS00028">
    <property type="entry name" value="ZINC_FINGER_C2H2_1"/>
    <property type="match status" value="7"/>
</dbReference>
<evidence type="ECO:0000256" key="9">
    <source>
        <dbReference type="PROSITE-ProRule" id="PRU00042"/>
    </source>
</evidence>
<feature type="domain" description="C2H2-type" evidence="11">
    <location>
        <begin position="68"/>
        <end position="97"/>
    </location>
</feature>
<dbReference type="GO" id="GO:0008270">
    <property type="term" value="F:zinc ion binding"/>
    <property type="evidence" value="ECO:0007669"/>
    <property type="project" value="UniProtKB-KW"/>
</dbReference>
<keyword evidence="2" id="KW-0479">Metal-binding</keyword>
<evidence type="ECO:0000256" key="8">
    <source>
        <dbReference type="ARBA" id="ARBA00023242"/>
    </source>
</evidence>
<dbReference type="Pfam" id="PF00096">
    <property type="entry name" value="zf-C2H2"/>
    <property type="match status" value="2"/>
</dbReference>
<feature type="domain" description="C2H2-type" evidence="11">
    <location>
        <begin position="98"/>
        <end position="128"/>
    </location>
</feature>
<feature type="region of interest" description="Disordered" evidence="10">
    <location>
        <begin position="1"/>
        <end position="38"/>
    </location>
</feature>
<dbReference type="Gene3D" id="3.30.160.60">
    <property type="entry name" value="Classic Zinc Finger"/>
    <property type="match status" value="5"/>
</dbReference>
<evidence type="ECO:0000256" key="1">
    <source>
        <dbReference type="ARBA" id="ARBA00004123"/>
    </source>
</evidence>
<evidence type="ECO:0000256" key="2">
    <source>
        <dbReference type="ARBA" id="ARBA00022723"/>
    </source>
</evidence>
<dbReference type="SMART" id="SM00355">
    <property type="entry name" value="ZnF_C2H2"/>
    <property type="match status" value="11"/>
</dbReference>
<evidence type="ECO:0000256" key="6">
    <source>
        <dbReference type="ARBA" id="ARBA00023015"/>
    </source>
</evidence>
<dbReference type="Proteomes" id="UP000799440">
    <property type="component" value="Unassembled WGS sequence"/>
</dbReference>
<keyword evidence="3" id="KW-0677">Repeat</keyword>
<evidence type="ECO:0000259" key="11">
    <source>
        <dbReference type="PROSITE" id="PS50157"/>
    </source>
</evidence>
<evidence type="ECO:0000256" key="5">
    <source>
        <dbReference type="ARBA" id="ARBA00022833"/>
    </source>
</evidence>
<dbReference type="GO" id="GO:0000981">
    <property type="term" value="F:DNA-binding transcription factor activity, RNA polymerase II-specific"/>
    <property type="evidence" value="ECO:0007669"/>
    <property type="project" value="UniProtKB-ARBA"/>
</dbReference>
<evidence type="ECO:0000256" key="10">
    <source>
        <dbReference type="SAM" id="MobiDB-lite"/>
    </source>
</evidence>
<feature type="domain" description="C2H2-type" evidence="11">
    <location>
        <begin position="305"/>
        <end position="335"/>
    </location>
</feature>
<keyword evidence="7" id="KW-0804">Transcription</keyword>
<evidence type="ECO:0000313" key="13">
    <source>
        <dbReference type="Proteomes" id="UP000799440"/>
    </source>
</evidence>
<evidence type="ECO:0000256" key="7">
    <source>
        <dbReference type="ARBA" id="ARBA00023163"/>
    </source>
</evidence>
<dbReference type="InterPro" id="IPR013087">
    <property type="entry name" value="Znf_C2H2_type"/>
</dbReference>
<gene>
    <name evidence="12" type="ORF">M011DRAFT_482518</name>
</gene>